<dbReference type="AlphaFoldDB" id="A0A6A5KI62"/>
<dbReference type="EMBL" id="ML975290">
    <property type="protein sequence ID" value="KAF1835242.1"/>
    <property type="molecule type" value="Genomic_DNA"/>
</dbReference>
<name>A0A6A5KI62_9PLEO</name>
<gene>
    <name evidence="1" type="ORF">BDW02DRAFT_568259</name>
</gene>
<evidence type="ECO:0000313" key="1">
    <source>
        <dbReference type="EMBL" id="KAF1835242.1"/>
    </source>
</evidence>
<organism evidence="1 2">
    <name type="scientific">Decorospora gaudefroyi</name>
    <dbReference type="NCBI Taxonomy" id="184978"/>
    <lineage>
        <taxon>Eukaryota</taxon>
        <taxon>Fungi</taxon>
        <taxon>Dikarya</taxon>
        <taxon>Ascomycota</taxon>
        <taxon>Pezizomycotina</taxon>
        <taxon>Dothideomycetes</taxon>
        <taxon>Pleosporomycetidae</taxon>
        <taxon>Pleosporales</taxon>
        <taxon>Pleosporineae</taxon>
        <taxon>Pleosporaceae</taxon>
        <taxon>Decorospora</taxon>
    </lineage>
</organism>
<proteinExistence type="predicted"/>
<accession>A0A6A5KI62</accession>
<dbReference type="Proteomes" id="UP000800040">
    <property type="component" value="Unassembled WGS sequence"/>
</dbReference>
<keyword evidence="2" id="KW-1185">Reference proteome</keyword>
<evidence type="ECO:0000313" key="2">
    <source>
        <dbReference type="Proteomes" id="UP000800040"/>
    </source>
</evidence>
<protein>
    <submittedName>
        <fullName evidence="1">Uncharacterized protein</fullName>
    </submittedName>
</protein>
<dbReference type="OrthoDB" id="3796950at2759"/>
<reference evidence="1" key="1">
    <citation type="submission" date="2020-01" db="EMBL/GenBank/DDBJ databases">
        <authorList>
            <consortium name="DOE Joint Genome Institute"/>
            <person name="Haridas S."/>
            <person name="Albert R."/>
            <person name="Binder M."/>
            <person name="Bloem J."/>
            <person name="Labutti K."/>
            <person name="Salamov A."/>
            <person name="Andreopoulos B."/>
            <person name="Baker S.E."/>
            <person name="Barry K."/>
            <person name="Bills G."/>
            <person name="Bluhm B.H."/>
            <person name="Cannon C."/>
            <person name="Castanera R."/>
            <person name="Culley D.E."/>
            <person name="Daum C."/>
            <person name="Ezra D."/>
            <person name="Gonzalez J.B."/>
            <person name="Henrissat B."/>
            <person name="Kuo A."/>
            <person name="Liang C."/>
            <person name="Lipzen A."/>
            <person name="Lutzoni F."/>
            <person name="Magnuson J."/>
            <person name="Mondo S."/>
            <person name="Nolan M."/>
            <person name="Ohm R."/>
            <person name="Pangilinan J."/>
            <person name="Park H.-J."/>
            <person name="Ramirez L."/>
            <person name="Alfaro M."/>
            <person name="Sun H."/>
            <person name="Tritt A."/>
            <person name="Yoshinaga Y."/>
            <person name="Zwiers L.-H."/>
            <person name="Turgeon B.G."/>
            <person name="Goodwin S.B."/>
            <person name="Spatafora J.W."/>
            <person name="Crous P.W."/>
            <person name="Grigoriev I.V."/>
        </authorList>
    </citation>
    <scope>NUCLEOTIDE SEQUENCE</scope>
    <source>
        <strain evidence="1">P77</strain>
    </source>
</reference>
<sequence>MPYFSKQTSGALRCNGPRLSVVINDGYGTSDSLTTIGSISWGLLLRYCTAKEDPGKHVNTHPDGSQYVSLPAANCETEGVRAVLDWIKQADENHSYDILPSDLFLRAGPDGWSVLDLCCIERALLVLSLRYEADDVRLLLESRLKTPNVSVSELQEALEILPQGSYWCERLLTYINERLVELSHTEAKPDHYVCGWQREEDLTIHNNCISNWVGNDINLFLGLKQRFDQNYWEATKGDFGMLCEEETRTAVWNWVLRVEEQRPLPVGKFPRPGRFTSKELVRTYTQFDKNHKIHGNLKLEWSDHNGGCYIETLPTGPRYGMRARGMKTTDVSRAWLASRGQE</sequence>